<dbReference type="GeneID" id="20348239"/>
<dbReference type="RefSeq" id="XP_009223871.1">
    <property type="nucleotide sequence ID" value="XM_009225607.1"/>
</dbReference>
<dbReference type="HOGENOM" id="CLU_2158565_0_0_1"/>
<dbReference type="EMBL" id="GL385398">
    <property type="protein sequence ID" value="EJT73927.1"/>
    <property type="molecule type" value="Genomic_DNA"/>
</dbReference>
<keyword evidence="4" id="KW-1185">Reference proteome</keyword>
<reference evidence="2" key="2">
    <citation type="submission" date="2010-07" db="EMBL/GenBank/DDBJ databases">
        <authorList>
            <consortium name="The Broad Institute Genome Sequencing Platform"/>
            <consortium name="Broad Institute Genome Sequencing Center for Infectious Disease"/>
            <person name="Ma L.-J."/>
            <person name="Dead R."/>
            <person name="Young S."/>
            <person name="Zeng Q."/>
            <person name="Koehrsen M."/>
            <person name="Alvarado L."/>
            <person name="Berlin A."/>
            <person name="Chapman S.B."/>
            <person name="Chen Z."/>
            <person name="Freedman E."/>
            <person name="Gellesch M."/>
            <person name="Goldberg J."/>
            <person name="Griggs A."/>
            <person name="Gujja S."/>
            <person name="Heilman E.R."/>
            <person name="Heiman D."/>
            <person name="Hepburn T."/>
            <person name="Howarth C."/>
            <person name="Jen D."/>
            <person name="Larson L."/>
            <person name="Mehta T."/>
            <person name="Neiman D."/>
            <person name="Pearson M."/>
            <person name="Roberts A."/>
            <person name="Saif S."/>
            <person name="Shea T."/>
            <person name="Shenoy N."/>
            <person name="Sisk P."/>
            <person name="Stolte C."/>
            <person name="Sykes S."/>
            <person name="Walk T."/>
            <person name="White J."/>
            <person name="Yandava C."/>
            <person name="Haas B."/>
            <person name="Nusbaum C."/>
            <person name="Birren B."/>
        </authorList>
    </citation>
    <scope>NUCLEOTIDE SEQUENCE</scope>
    <source>
        <strain evidence="2">R3-111a-1</strain>
    </source>
</reference>
<accession>J3P2N5</accession>
<protein>
    <submittedName>
        <fullName evidence="2 3">Uncharacterized protein</fullName>
    </submittedName>
</protein>
<reference evidence="3" key="4">
    <citation type="journal article" date="2015" name="G3 (Bethesda)">
        <title>Genome sequences of three phytopathogenic species of the Magnaporthaceae family of fungi.</title>
        <authorList>
            <person name="Okagaki L.H."/>
            <person name="Nunes C.C."/>
            <person name="Sailsbery J."/>
            <person name="Clay B."/>
            <person name="Brown D."/>
            <person name="John T."/>
            <person name="Oh Y."/>
            <person name="Young N."/>
            <person name="Fitzgerald M."/>
            <person name="Haas B.J."/>
            <person name="Zeng Q."/>
            <person name="Young S."/>
            <person name="Adiconis X."/>
            <person name="Fan L."/>
            <person name="Levin J.Z."/>
            <person name="Mitchell T.K."/>
            <person name="Okubara P.A."/>
            <person name="Farman M.L."/>
            <person name="Kohn L.M."/>
            <person name="Birren B."/>
            <person name="Ma L.-J."/>
            <person name="Dean R.A."/>
        </authorList>
    </citation>
    <scope>NUCLEOTIDE SEQUENCE</scope>
    <source>
        <strain evidence="3">R3-111a-1</strain>
    </source>
</reference>
<dbReference type="EnsemblFungi" id="EJT73927">
    <property type="protein sequence ID" value="EJT73927"/>
    <property type="gene ID" value="GGTG_07781"/>
</dbReference>
<reference evidence="2" key="3">
    <citation type="submission" date="2010-09" db="EMBL/GenBank/DDBJ databases">
        <title>Annotation of Gaeumannomyces graminis var. tritici R3-111a-1.</title>
        <authorList>
            <consortium name="The Broad Institute Genome Sequencing Platform"/>
            <person name="Ma L.-J."/>
            <person name="Dead R."/>
            <person name="Young S.K."/>
            <person name="Zeng Q."/>
            <person name="Gargeya S."/>
            <person name="Fitzgerald M."/>
            <person name="Haas B."/>
            <person name="Abouelleil A."/>
            <person name="Alvarado L."/>
            <person name="Arachchi H.M."/>
            <person name="Berlin A."/>
            <person name="Brown A."/>
            <person name="Chapman S.B."/>
            <person name="Chen Z."/>
            <person name="Dunbar C."/>
            <person name="Freedman E."/>
            <person name="Gearin G."/>
            <person name="Gellesch M."/>
            <person name="Goldberg J."/>
            <person name="Griggs A."/>
            <person name="Gujja S."/>
            <person name="Heiman D."/>
            <person name="Howarth C."/>
            <person name="Larson L."/>
            <person name="Lui A."/>
            <person name="MacDonald P.J.P."/>
            <person name="Mehta T."/>
            <person name="Montmayeur A."/>
            <person name="Murphy C."/>
            <person name="Neiman D."/>
            <person name="Pearson M."/>
            <person name="Priest M."/>
            <person name="Roberts A."/>
            <person name="Saif S."/>
            <person name="Shea T."/>
            <person name="Shenoy N."/>
            <person name="Sisk P."/>
            <person name="Stolte C."/>
            <person name="Sykes S."/>
            <person name="Yandava C."/>
            <person name="Wortman J."/>
            <person name="Nusbaum C."/>
            <person name="Birren B."/>
        </authorList>
    </citation>
    <scope>NUCLEOTIDE SEQUENCE</scope>
    <source>
        <strain evidence="2">R3-111a-1</strain>
    </source>
</reference>
<reference evidence="4" key="1">
    <citation type="submission" date="2010-07" db="EMBL/GenBank/DDBJ databases">
        <title>The genome sequence of Gaeumannomyces graminis var. tritici strain R3-111a-1.</title>
        <authorList>
            <consortium name="The Broad Institute Genome Sequencing Platform"/>
            <person name="Ma L.-J."/>
            <person name="Dead R."/>
            <person name="Young S."/>
            <person name="Zeng Q."/>
            <person name="Koehrsen M."/>
            <person name="Alvarado L."/>
            <person name="Berlin A."/>
            <person name="Chapman S.B."/>
            <person name="Chen Z."/>
            <person name="Freedman E."/>
            <person name="Gellesch M."/>
            <person name="Goldberg J."/>
            <person name="Griggs A."/>
            <person name="Gujja S."/>
            <person name="Heilman E.R."/>
            <person name="Heiman D."/>
            <person name="Hepburn T."/>
            <person name="Howarth C."/>
            <person name="Jen D."/>
            <person name="Larson L."/>
            <person name="Mehta T."/>
            <person name="Neiman D."/>
            <person name="Pearson M."/>
            <person name="Roberts A."/>
            <person name="Saif S."/>
            <person name="Shea T."/>
            <person name="Shenoy N."/>
            <person name="Sisk P."/>
            <person name="Stolte C."/>
            <person name="Sykes S."/>
            <person name="Walk T."/>
            <person name="White J."/>
            <person name="Yandava C."/>
            <person name="Haas B."/>
            <person name="Nusbaum C."/>
            <person name="Birren B."/>
        </authorList>
    </citation>
    <scope>NUCLEOTIDE SEQUENCE [LARGE SCALE GENOMIC DNA]</scope>
    <source>
        <strain evidence="4">R3-111a-1</strain>
    </source>
</reference>
<proteinExistence type="predicted"/>
<organism evidence="2">
    <name type="scientific">Gaeumannomyces tritici (strain R3-111a-1)</name>
    <name type="common">Wheat and barley take-all root rot fungus</name>
    <name type="synonym">Gaeumannomyces graminis var. tritici</name>
    <dbReference type="NCBI Taxonomy" id="644352"/>
    <lineage>
        <taxon>Eukaryota</taxon>
        <taxon>Fungi</taxon>
        <taxon>Dikarya</taxon>
        <taxon>Ascomycota</taxon>
        <taxon>Pezizomycotina</taxon>
        <taxon>Sordariomycetes</taxon>
        <taxon>Sordariomycetidae</taxon>
        <taxon>Magnaporthales</taxon>
        <taxon>Magnaporthaceae</taxon>
        <taxon>Gaeumannomyces</taxon>
    </lineage>
</organism>
<evidence type="ECO:0000256" key="1">
    <source>
        <dbReference type="SAM" id="MobiDB-lite"/>
    </source>
</evidence>
<sequence>MRQKLANGRNDLGKAASTVTTPPRPTVVAFQGYSFFIRCQLVISPCKRNRRLLNLRWGILGPSPNPPTPSRRIKFRQRLCPIVARVLPLWIAKLLLPSNSDTSTSHPLGTR</sequence>
<dbReference type="Proteomes" id="UP000006039">
    <property type="component" value="Unassembled WGS sequence"/>
</dbReference>
<evidence type="ECO:0000313" key="2">
    <source>
        <dbReference type="EMBL" id="EJT73927.1"/>
    </source>
</evidence>
<dbReference type="AlphaFoldDB" id="J3P2N5"/>
<feature type="region of interest" description="Disordered" evidence="1">
    <location>
        <begin position="1"/>
        <end position="21"/>
    </location>
</feature>
<reference evidence="3" key="5">
    <citation type="submission" date="2018-04" db="UniProtKB">
        <authorList>
            <consortium name="EnsemblFungi"/>
        </authorList>
    </citation>
    <scope>IDENTIFICATION</scope>
    <source>
        <strain evidence="3">R3-111a-1</strain>
    </source>
</reference>
<evidence type="ECO:0000313" key="4">
    <source>
        <dbReference type="Proteomes" id="UP000006039"/>
    </source>
</evidence>
<name>J3P2N5_GAET3</name>
<gene>
    <name evidence="3" type="primary">20348239</name>
    <name evidence="2" type="ORF">GGTG_07781</name>
</gene>
<dbReference type="VEuPathDB" id="FungiDB:GGTG_07781"/>
<evidence type="ECO:0000313" key="3">
    <source>
        <dbReference type="EnsemblFungi" id="EJT73927"/>
    </source>
</evidence>